<protein>
    <submittedName>
        <fullName evidence="5">Ankyrin repeat-containing domain protein</fullName>
    </submittedName>
</protein>
<feature type="repeat" description="ANK" evidence="3">
    <location>
        <begin position="368"/>
        <end position="400"/>
    </location>
</feature>
<dbReference type="InterPro" id="IPR050745">
    <property type="entry name" value="Multifunctional_regulatory"/>
</dbReference>
<dbReference type="SUPFAM" id="SSF48403">
    <property type="entry name" value="Ankyrin repeat"/>
    <property type="match status" value="1"/>
</dbReference>
<evidence type="ECO:0000256" key="3">
    <source>
        <dbReference type="PROSITE-ProRule" id="PRU00023"/>
    </source>
</evidence>
<accession>A0AAN7HMG8</accession>
<dbReference type="AlphaFoldDB" id="A0AAN7HMG8"/>
<keyword evidence="1" id="KW-0677">Repeat</keyword>
<feature type="compositionally biased region" description="Low complexity" evidence="4">
    <location>
        <begin position="80"/>
        <end position="94"/>
    </location>
</feature>
<evidence type="ECO:0000313" key="5">
    <source>
        <dbReference type="EMBL" id="KAK4245134.1"/>
    </source>
</evidence>
<evidence type="ECO:0000256" key="1">
    <source>
        <dbReference type="ARBA" id="ARBA00022737"/>
    </source>
</evidence>
<dbReference type="Gene3D" id="1.25.40.20">
    <property type="entry name" value="Ankyrin repeat-containing domain"/>
    <property type="match status" value="2"/>
</dbReference>
<evidence type="ECO:0000256" key="4">
    <source>
        <dbReference type="SAM" id="MobiDB-lite"/>
    </source>
</evidence>
<reference evidence="5" key="1">
    <citation type="journal article" date="2023" name="Mol. Phylogenet. Evol.">
        <title>Genome-scale phylogeny and comparative genomics of the fungal order Sordariales.</title>
        <authorList>
            <person name="Hensen N."/>
            <person name="Bonometti L."/>
            <person name="Westerberg I."/>
            <person name="Brannstrom I.O."/>
            <person name="Guillou S."/>
            <person name="Cros-Aarteil S."/>
            <person name="Calhoun S."/>
            <person name="Haridas S."/>
            <person name="Kuo A."/>
            <person name="Mondo S."/>
            <person name="Pangilinan J."/>
            <person name="Riley R."/>
            <person name="LaButti K."/>
            <person name="Andreopoulos B."/>
            <person name="Lipzen A."/>
            <person name="Chen C."/>
            <person name="Yan M."/>
            <person name="Daum C."/>
            <person name="Ng V."/>
            <person name="Clum A."/>
            <person name="Steindorff A."/>
            <person name="Ohm R.A."/>
            <person name="Martin F."/>
            <person name="Silar P."/>
            <person name="Natvig D.O."/>
            <person name="Lalanne C."/>
            <person name="Gautier V."/>
            <person name="Ament-Velasquez S.L."/>
            <person name="Kruys A."/>
            <person name="Hutchinson M.I."/>
            <person name="Powell A.J."/>
            <person name="Barry K."/>
            <person name="Miller A.N."/>
            <person name="Grigoriev I.V."/>
            <person name="Debuchy R."/>
            <person name="Gladieux P."/>
            <person name="Hiltunen Thoren M."/>
            <person name="Johannesson H."/>
        </authorList>
    </citation>
    <scope>NUCLEOTIDE SEQUENCE</scope>
    <source>
        <strain evidence="5">CBS 359.72</strain>
    </source>
</reference>
<dbReference type="PROSITE" id="PS50297">
    <property type="entry name" value="ANK_REP_REGION"/>
    <property type="match status" value="2"/>
</dbReference>
<dbReference type="GO" id="GO:0005634">
    <property type="term" value="C:nucleus"/>
    <property type="evidence" value="ECO:0007669"/>
    <property type="project" value="TreeGrafter"/>
</dbReference>
<dbReference type="PRINTS" id="PR01415">
    <property type="entry name" value="ANKYRIN"/>
</dbReference>
<dbReference type="InterPro" id="IPR002110">
    <property type="entry name" value="Ankyrin_rpt"/>
</dbReference>
<dbReference type="PANTHER" id="PTHR24189:SF50">
    <property type="entry name" value="ANKYRIN REPEAT AND SOCS BOX PROTEIN 2"/>
    <property type="match status" value="1"/>
</dbReference>
<dbReference type="Pfam" id="PF12796">
    <property type="entry name" value="Ank_2"/>
    <property type="match status" value="2"/>
</dbReference>
<keyword evidence="6" id="KW-1185">Reference proteome</keyword>
<sequence length="419" mass="44143">MHIIEAMWRANSRTDFPIPRPKRLRRTECREVLYPNNALPGIYVHGTACRCAQPQTDDEIQDTLLAAKIASLTRTVLAPTSASTASSTSSTATSHSGAITPPSPPNPNRLKRSHSRDASTSSLRSTIARLFSPYSPPRSHSSLGTTRAPAASISLPLQADLTIGCAELDIDKVARYLLPVGDGCPSTVVGVDVNAPNHHGTTPLMAAVRSSPLRGLVRGGQQPLPPRSRARLEMVRFLVEACGADVEAAGEDSVLGAACTVGAVDVVRFLIASGADGKKMGQTALHAAMLADRPECVEVLLREGEADANAMFDAAVAETDDRGGVSRERRDKGLKHPVSALHIAANGSYDCARLLLEYGASVNARDGYGRTPLHWAAEAGNELVVRLLVEAGADVDAASDDGVTPLGSKHGMGLIECMA</sequence>
<feature type="repeat" description="ANK" evidence="3">
    <location>
        <begin position="280"/>
        <end position="304"/>
    </location>
</feature>
<dbReference type="GO" id="GO:0005737">
    <property type="term" value="C:cytoplasm"/>
    <property type="evidence" value="ECO:0007669"/>
    <property type="project" value="TreeGrafter"/>
</dbReference>
<feature type="region of interest" description="Disordered" evidence="4">
    <location>
        <begin position="78"/>
        <end position="122"/>
    </location>
</feature>
<dbReference type="Proteomes" id="UP001303647">
    <property type="component" value="Unassembled WGS sequence"/>
</dbReference>
<evidence type="ECO:0000256" key="2">
    <source>
        <dbReference type="ARBA" id="ARBA00023043"/>
    </source>
</evidence>
<dbReference type="PROSITE" id="PS50088">
    <property type="entry name" value="ANK_REPEAT"/>
    <property type="match status" value="2"/>
</dbReference>
<dbReference type="InterPro" id="IPR036770">
    <property type="entry name" value="Ankyrin_rpt-contain_sf"/>
</dbReference>
<keyword evidence="2 3" id="KW-0040">ANK repeat</keyword>
<dbReference type="SMART" id="SM00248">
    <property type="entry name" value="ANK"/>
    <property type="match status" value="5"/>
</dbReference>
<dbReference type="EMBL" id="MU857711">
    <property type="protein sequence ID" value="KAK4245134.1"/>
    <property type="molecule type" value="Genomic_DNA"/>
</dbReference>
<evidence type="ECO:0000313" key="6">
    <source>
        <dbReference type="Proteomes" id="UP001303647"/>
    </source>
</evidence>
<organism evidence="5 6">
    <name type="scientific">Corynascus novoguineensis</name>
    <dbReference type="NCBI Taxonomy" id="1126955"/>
    <lineage>
        <taxon>Eukaryota</taxon>
        <taxon>Fungi</taxon>
        <taxon>Dikarya</taxon>
        <taxon>Ascomycota</taxon>
        <taxon>Pezizomycotina</taxon>
        <taxon>Sordariomycetes</taxon>
        <taxon>Sordariomycetidae</taxon>
        <taxon>Sordariales</taxon>
        <taxon>Chaetomiaceae</taxon>
        <taxon>Corynascus</taxon>
    </lineage>
</organism>
<comment type="caution">
    <text evidence="5">The sequence shown here is derived from an EMBL/GenBank/DDBJ whole genome shotgun (WGS) entry which is preliminary data.</text>
</comment>
<gene>
    <name evidence="5" type="ORF">C7999DRAFT_43324</name>
</gene>
<name>A0AAN7HMG8_9PEZI</name>
<reference evidence="5" key="2">
    <citation type="submission" date="2023-05" db="EMBL/GenBank/DDBJ databases">
        <authorList>
            <consortium name="Lawrence Berkeley National Laboratory"/>
            <person name="Steindorff A."/>
            <person name="Hensen N."/>
            <person name="Bonometti L."/>
            <person name="Westerberg I."/>
            <person name="Brannstrom I.O."/>
            <person name="Guillou S."/>
            <person name="Cros-Aarteil S."/>
            <person name="Calhoun S."/>
            <person name="Haridas S."/>
            <person name="Kuo A."/>
            <person name="Mondo S."/>
            <person name="Pangilinan J."/>
            <person name="Riley R."/>
            <person name="Labutti K."/>
            <person name="Andreopoulos B."/>
            <person name="Lipzen A."/>
            <person name="Chen C."/>
            <person name="Yanf M."/>
            <person name="Daum C."/>
            <person name="Ng V."/>
            <person name="Clum A."/>
            <person name="Ohm R."/>
            <person name="Martin F."/>
            <person name="Silar P."/>
            <person name="Natvig D."/>
            <person name="Lalanne C."/>
            <person name="Gautier V."/>
            <person name="Ament-Velasquez S.L."/>
            <person name="Kruys A."/>
            <person name="Hutchinson M.I."/>
            <person name="Powell A.J."/>
            <person name="Barry K."/>
            <person name="Miller A.N."/>
            <person name="Grigoriev I.V."/>
            <person name="Debuchy R."/>
            <person name="Gladieux P."/>
            <person name="Thoren M.H."/>
            <person name="Johannesson H."/>
        </authorList>
    </citation>
    <scope>NUCLEOTIDE SEQUENCE</scope>
    <source>
        <strain evidence="5">CBS 359.72</strain>
    </source>
</reference>
<dbReference type="PANTHER" id="PTHR24189">
    <property type="entry name" value="MYOTROPHIN"/>
    <property type="match status" value="1"/>
</dbReference>
<proteinExistence type="predicted"/>